<feature type="non-terminal residue" evidence="1">
    <location>
        <position position="63"/>
    </location>
</feature>
<gene>
    <name evidence="1" type="ORF">KIPB_010815</name>
</gene>
<dbReference type="AlphaFoldDB" id="A0A391NZ28"/>
<dbReference type="EMBL" id="BDIP01004159">
    <property type="protein sequence ID" value="GCA63593.1"/>
    <property type="molecule type" value="Genomic_DNA"/>
</dbReference>
<name>A0A391NZ28_9EUKA</name>
<organism evidence="1 2">
    <name type="scientific">Kipferlia bialata</name>
    <dbReference type="NCBI Taxonomy" id="797122"/>
    <lineage>
        <taxon>Eukaryota</taxon>
        <taxon>Metamonada</taxon>
        <taxon>Carpediemonas-like organisms</taxon>
        <taxon>Kipferlia</taxon>
    </lineage>
</organism>
<accession>A0A391NZ28</accession>
<keyword evidence="2" id="KW-1185">Reference proteome</keyword>
<evidence type="ECO:0000313" key="2">
    <source>
        <dbReference type="Proteomes" id="UP000265618"/>
    </source>
</evidence>
<sequence>QSGPSITHLAPGTVTVDGRERQVDVSQTSLVVDGVEVYDFEGETFAEVPPPRGYPYTLDLSPK</sequence>
<proteinExistence type="predicted"/>
<evidence type="ECO:0000313" key="1">
    <source>
        <dbReference type="EMBL" id="GCA63593.1"/>
    </source>
</evidence>
<dbReference type="Proteomes" id="UP000265618">
    <property type="component" value="Unassembled WGS sequence"/>
</dbReference>
<comment type="caution">
    <text evidence="1">The sequence shown here is derived from an EMBL/GenBank/DDBJ whole genome shotgun (WGS) entry which is preliminary data.</text>
</comment>
<protein>
    <submittedName>
        <fullName evidence="1">Uncharacterized protein</fullName>
    </submittedName>
</protein>
<reference evidence="1 2" key="1">
    <citation type="journal article" date="2018" name="PLoS ONE">
        <title>The draft genome of Kipferlia bialata reveals reductive genome evolution in fornicate parasites.</title>
        <authorList>
            <person name="Tanifuji G."/>
            <person name="Takabayashi S."/>
            <person name="Kume K."/>
            <person name="Takagi M."/>
            <person name="Nakayama T."/>
            <person name="Kamikawa R."/>
            <person name="Inagaki Y."/>
            <person name="Hashimoto T."/>
        </authorList>
    </citation>
    <scope>NUCLEOTIDE SEQUENCE [LARGE SCALE GENOMIC DNA]</scope>
    <source>
        <strain evidence="1">NY0173</strain>
    </source>
</reference>